<evidence type="ECO:0000256" key="1">
    <source>
        <dbReference type="SAM" id="MobiDB-lite"/>
    </source>
</evidence>
<evidence type="ECO:0000313" key="3">
    <source>
        <dbReference type="Proteomes" id="UP001630127"/>
    </source>
</evidence>
<accession>A0ABD2ZC26</accession>
<comment type="caution">
    <text evidence="2">The sequence shown here is derived from an EMBL/GenBank/DDBJ whole genome shotgun (WGS) entry which is preliminary data.</text>
</comment>
<organism evidence="2 3">
    <name type="scientific">Cinchona calisaya</name>
    <dbReference type="NCBI Taxonomy" id="153742"/>
    <lineage>
        <taxon>Eukaryota</taxon>
        <taxon>Viridiplantae</taxon>
        <taxon>Streptophyta</taxon>
        <taxon>Embryophyta</taxon>
        <taxon>Tracheophyta</taxon>
        <taxon>Spermatophyta</taxon>
        <taxon>Magnoliopsida</taxon>
        <taxon>eudicotyledons</taxon>
        <taxon>Gunneridae</taxon>
        <taxon>Pentapetalae</taxon>
        <taxon>asterids</taxon>
        <taxon>lamiids</taxon>
        <taxon>Gentianales</taxon>
        <taxon>Rubiaceae</taxon>
        <taxon>Cinchonoideae</taxon>
        <taxon>Cinchoneae</taxon>
        <taxon>Cinchona</taxon>
    </lineage>
</organism>
<name>A0ABD2ZC26_9GENT</name>
<dbReference type="EMBL" id="JBJUIK010000010">
    <property type="protein sequence ID" value="KAL3516489.1"/>
    <property type="molecule type" value="Genomic_DNA"/>
</dbReference>
<reference evidence="2 3" key="1">
    <citation type="submission" date="2024-11" db="EMBL/GenBank/DDBJ databases">
        <title>A near-complete genome assembly of Cinchona calisaya.</title>
        <authorList>
            <person name="Lian D.C."/>
            <person name="Zhao X.W."/>
            <person name="Wei L."/>
        </authorList>
    </citation>
    <scope>NUCLEOTIDE SEQUENCE [LARGE SCALE GENOMIC DNA]</scope>
    <source>
        <tissue evidence="2">Nenye</tissue>
    </source>
</reference>
<feature type="compositionally biased region" description="Basic and acidic residues" evidence="1">
    <location>
        <begin position="7"/>
        <end position="30"/>
    </location>
</feature>
<feature type="region of interest" description="Disordered" evidence="1">
    <location>
        <begin position="1"/>
        <end position="34"/>
    </location>
</feature>
<proteinExistence type="predicted"/>
<gene>
    <name evidence="2" type="ORF">ACH5RR_023391</name>
</gene>
<dbReference type="Proteomes" id="UP001630127">
    <property type="component" value="Unassembled WGS sequence"/>
</dbReference>
<keyword evidence="3" id="KW-1185">Reference proteome</keyword>
<evidence type="ECO:0000313" key="2">
    <source>
        <dbReference type="EMBL" id="KAL3516489.1"/>
    </source>
</evidence>
<dbReference type="AlphaFoldDB" id="A0ABD2ZC26"/>
<sequence>MNLAETNQRDQNFRDREHRDRDNFGGHGRGDFTYLQKKNNSGNFRRTNRIINKIIILKRLIDLKFNVIVVVKLNIMQVNVGIIKIVMEKCMQIQLKILVINKRCFVFLFRV</sequence>
<protein>
    <submittedName>
        <fullName evidence="2">Uncharacterized protein</fullName>
    </submittedName>
</protein>